<evidence type="ECO:0000256" key="3">
    <source>
        <dbReference type="ARBA" id="ARBA00012834"/>
    </source>
</evidence>
<dbReference type="SUPFAM" id="SSF53335">
    <property type="entry name" value="S-adenosyl-L-methionine-dependent methyltransferases"/>
    <property type="match status" value="1"/>
</dbReference>
<evidence type="ECO:0000256" key="7">
    <source>
        <dbReference type="ARBA" id="ARBA00032526"/>
    </source>
</evidence>
<dbReference type="AlphaFoldDB" id="A0A1V9ZT15"/>
<dbReference type="Proteomes" id="UP000243579">
    <property type="component" value="Unassembled WGS sequence"/>
</dbReference>
<organism evidence="9 10">
    <name type="scientific">Achlya hypogyna</name>
    <name type="common">Oomycete</name>
    <name type="synonym">Protoachlya hypogyna</name>
    <dbReference type="NCBI Taxonomy" id="1202772"/>
    <lineage>
        <taxon>Eukaryota</taxon>
        <taxon>Sar</taxon>
        <taxon>Stramenopiles</taxon>
        <taxon>Oomycota</taxon>
        <taxon>Saprolegniomycetes</taxon>
        <taxon>Saprolegniales</taxon>
        <taxon>Achlyaceae</taxon>
        <taxon>Achlya</taxon>
    </lineage>
</organism>
<protein>
    <recommendedName>
        <fullName evidence="3">[phosphatase 2A protein]-leucine-carboxy methyltransferase</fullName>
        <ecNumber evidence="3">2.1.1.233</ecNumber>
    </recommendedName>
    <alternativeName>
        <fullName evidence="7">[Phosphatase 2A protein]-leucine-carboxy methyltransferase 1</fullName>
    </alternativeName>
</protein>
<dbReference type="GO" id="GO:0032259">
    <property type="term" value="P:methylation"/>
    <property type="evidence" value="ECO:0007669"/>
    <property type="project" value="UniProtKB-KW"/>
</dbReference>
<reference evidence="9 10" key="1">
    <citation type="journal article" date="2014" name="Genome Biol. Evol.">
        <title>The secreted proteins of Achlya hypogyna and Thraustotheca clavata identify the ancestral oomycete secretome and reveal gene acquisitions by horizontal gene transfer.</title>
        <authorList>
            <person name="Misner I."/>
            <person name="Blouin N."/>
            <person name="Leonard G."/>
            <person name="Richards T.A."/>
            <person name="Lane C.E."/>
        </authorList>
    </citation>
    <scope>NUCLEOTIDE SEQUENCE [LARGE SCALE GENOMIC DNA]</scope>
    <source>
        <strain evidence="9 10">ATCC 48635</strain>
    </source>
</reference>
<dbReference type="InterPro" id="IPR016651">
    <property type="entry name" value="LCMT1"/>
</dbReference>
<dbReference type="GO" id="GO:0016747">
    <property type="term" value="F:acyltransferase activity, transferring groups other than amino-acyl groups"/>
    <property type="evidence" value="ECO:0007669"/>
    <property type="project" value="InterPro"/>
</dbReference>
<comment type="similarity">
    <text evidence="2">Belongs to the methyltransferase superfamily. LCMT family.</text>
</comment>
<keyword evidence="10" id="KW-1185">Reference proteome</keyword>
<dbReference type="InterPro" id="IPR016181">
    <property type="entry name" value="Acyl_CoA_acyltransferase"/>
</dbReference>
<dbReference type="GO" id="GO:0018423">
    <property type="term" value="F:protein C-terminal leucine carboxyl O-methyltransferase activity"/>
    <property type="evidence" value="ECO:0007669"/>
    <property type="project" value="UniProtKB-EC"/>
</dbReference>
<gene>
    <name evidence="9" type="ORF">ACHHYP_01753</name>
</gene>
<evidence type="ECO:0000256" key="4">
    <source>
        <dbReference type="ARBA" id="ARBA00022603"/>
    </source>
</evidence>
<dbReference type="PROSITE" id="PS51186">
    <property type="entry name" value="GNAT"/>
    <property type="match status" value="1"/>
</dbReference>
<dbReference type="STRING" id="1202772.A0A1V9ZT15"/>
<accession>A0A1V9ZT15</accession>
<keyword evidence="6" id="KW-0949">S-adenosyl-L-methionine</keyword>
<keyword evidence="4" id="KW-0489">Methyltransferase</keyword>
<evidence type="ECO:0000259" key="8">
    <source>
        <dbReference type="PROSITE" id="PS51186"/>
    </source>
</evidence>
<dbReference type="InterPro" id="IPR007213">
    <property type="entry name" value="Ppm1/Ppm2/Tcmp"/>
</dbReference>
<evidence type="ECO:0000256" key="6">
    <source>
        <dbReference type="ARBA" id="ARBA00022691"/>
    </source>
</evidence>
<dbReference type="InterPro" id="IPR029063">
    <property type="entry name" value="SAM-dependent_MTases_sf"/>
</dbReference>
<dbReference type="PANTHER" id="PTHR13600">
    <property type="entry name" value="LEUCINE CARBOXYL METHYLTRANSFERASE"/>
    <property type="match status" value="1"/>
</dbReference>
<dbReference type="Gene3D" id="3.40.50.150">
    <property type="entry name" value="Vaccinia Virus protein VP39"/>
    <property type="match status" value="1"/>
</dbReference>
<sequence>MAEFAQTSDHGVAETAFDAIHCKISAVKQGYFHDDFVALFGRKPTRRIPLIHRGYYLRHKAVEAAVSSFLAERATPTTPVQILSFGAGFDTLFFRLRQQHAAHVSMYEIDCDAIVDQKITVLTQHFDQLFGGSFEQSTPWPHAYKAASATATYAVTGCDLGDTAALAKQLAQLGLDPTRPTLVLAECVLAYLAPSARSSLLQWTASHLSDALFVGYDPIGLATSFGEQMQSYFAAKGCDLRSAKALPSVHDQDAHFRAHGWGSVRLWNMNATLRLLVADNERRRMEGLEPFDEYDDWITCNHHYGFTMASNNAVDGASVGAAVLREWRLPTLALDEAVITDTYADGVTVRLFQPTDAPAVRHIFESTLDEYNHKSVRKLVAHQLATELSDLVASYMSQPSACFWVAERGSDFLGCVGVKPFKGAATAELLRLRVAGSGRRLGVATRLVDALEGYCRRVGYETVYLETLSVMEAAQAFYAKRGYTHVGSTRVGKPPADFGLEQFQLRL</sequence>
<dbReference type="Pfam" id="PF04072">
    <property type="entry name" value="LCM"/>
    <property type="match status" value="1"/>
</dbReference>
<dbReference type="SUPFAM" id="SSF55729">
    <property type="entry name" value="Acyl-CoA N-acyltransferases (Nat)"/>
    <property type="match status" value="1"/>
</dbReference>
<comment type="catalytic activity">
    <reaction evidence="1">
        <text>[phosphatase 2A protein]-C-terminal L-leucine + S-adenosyl-L-methionine = [phosphatase 2A protein]-C-terminal L-leucine methyl ester + S-adenosyl-L-homocysteine</text>
        <dbReference type="Rhea" id="RHEA:48544"/>
        <dbReference type="Rhea" id="RHEA-COMP:12134"/>
        <dbReference type="Rhea" id="RHEA-COMP:12135"/>
        <dbReference type="ChEBI" id="CHEBI:57856"/>
        <dbReference type="ChEBI" id="CHEBI:59789"/>
        <dbReference type="ChEBI" id="CHEBI:90516"/>
        <dbReference type="ChEBI" id="CHEBI:90517"/>
        <dbReference type="EC" id="2.1.1.233"/>
    </reaction>
</comment>
<evidence type="ECO:0000256" key="2">
    <source>
        <dbReference type="ARBA" id="ARBA00010703"/>
    </source>
</evidence>
<evidence type="ECO:0000256" key="5">
    <source>
        <dbReference type="ARBA" id="ARBA00022679"/>
    </source>
</evidence>
<comment type="caution">
    <text evidence="9">The sequence shown here is derived from an EMBL/GenBank/DDBJ whole genome shotgun (WGS) entry which is preliminary data.</text>
</comment>
<evidence type="ECO:0000313" key="9">
    <source>
        <dbReference type="EMBL" id="OQS01147.1"/>
    </source>
</evidence>
<evidence type="ECO:0000313" key="10">
    <source>
        <dbReference type="Proteomes" id="UP000243579"/>
    </source>
</evidence>
<dbReference type="Gene3D" id="3.40.630.30">
    <property type="match status" value="1"/>
</dbReference>
<dbReference type="Pfam" id="PF00583">
    <property type="entry name" value="Acetyltransf_1"/>
    <property type="match status" value="1"/>
</dbReference>
<dbReference type="InterPro" id="IPR000182">
    <property type="entry name" value="GNAT_dom"/>
</dbReference>
<keyword evidence="5" id="KW-0808">Transferase</keyword>
<dbReference type="EC" id="2.1.1.233" evidence="3"/>
<dbReference type="EMBL" id="JNBR01000013">
    <property type="protein sequence ID" value="OQS01147.1"/>
    <property type="molecule type" value="Genomic_DNA"/>
</dbReference>
<evidence type="ECO:0000256" key="1">
    <source>
        <dbReference type="ARBA" id="ARBA00000724"/>
    </source>
</evidence>
<dbReference type="PANTHER" id="PTHR13600:SF21">
    <property type="entry name" value="LEUCINE CARBOXYL METHYLTRANSFERASE 1"/>
    <property type="match status" value="1"/>
</dbReference>
<proteinExistence type="inferred from homology"/>
<dbReference type="OrthoDB" id="203237at2759"/>
<name>A0A1V9ZT15_ACHHY</name>
<feature type="domain" description="N-acetyltransferase" evidence="8">
    <location>
        <begin position="347"/>
        <end position="505"/>
    </location>
</feature>
<dbReference type="CDD" id="cd04301">
    <property type="entry name" value="NAT_SF"/>
    <property type="match status" value="1"/>
</dbReference>